<comment type="caution">
    <text evidence="1">The sequence shown here is derived from an EMBL/GenBank/DDBJ whole genome shotgun (WGS) entry which is preliminary data.</text>
</comment>
<sequence>MVSASLITIFLATVVSAAPYGTHKTTVSSFANRNTTTPSLNVRNSNSTKWTRDLKNDEVVLYRDGKMEVLHESDWHSLLSKEGISPVTPKLDQAWLEDAAHLAPVAFNETSDSNLHTRDCSSTFSIVEDKSERFVDWDVQMSPVVIGFGQGIHVSVASSYSVANAVSVSAGLDAAAFEKKLTAKFSVSYTRTWTTTATQTVRGLIEEGWVGTVITKPWKTRRYGRAFQGCPGSLKQTGTWIADSYEEGSYEGVKWVAGAITVCAKKQEGIPLSRCNGEGDFK</sequence>
<name>A0ACC3YG42_COLTU</name>
<dbReference type="EMBL" id="VUJX02000011">
    <property type="protein sequence ID" value="KAL0930347.1"/>
    <property type="molecule type" value="Genomic_DNA"/>
</dbReference>
<gene>
    <name evidence="1" type="ORF">CTRU02_214422</name>
</gene>
<protein>
    <submittedName>
        <fullName evidence="1">Uncharacterized protein</fullName>
    </submittedName>
</protein>
<keyword evidence="2" id="KW-1185">Reference proteome</keyword>
<dbReference type="Proteomes" id="UP000805649">
    <property type="component" value="Unassembled WGS sequence"/>
</dbReference>
<proteinExistence type="predicted"/>
<accession>A0ACC3YG42</accession>
<reference evidence="1 2" key="1">
    <citation type="journal article" date="2020" name="Phytopathology">
        <title>Genome Sequence Resources of Colletotrichum truncatum, C. plurivorum, C. musicola, and C. sojae: Four Species Pathogenic to Soybean (Glycine max).</title>
        <authorList>
            <person name="Rogerio F."/>
            <person name="Boufleur T.R."/>
            <person name="Ciampi-Guillardi M."/>
            <person name="Sukno S.A."/>
            <person name="Thon M.R."/>
            <person name="Massola Junior N.S."/>
            <person name="Baroncelli R."/>
        </authorList>
    </citation>
    <scope>NUCLEOTIDE SEQUENCE [LARGE SCALE GENOMIC DNA]</scope>
    <source>
        <strain evidence="1 2">CMES1059</strain>
    </source>
</reference>
<organism evidence="1 2">
    <name type="scientific">Colletotrichum truncatum</name>
    <name type="common">Anthracnose fungus</name>
    <name type="synonym">Colletotrichum capsici</name>
    <dbReference type="NCBI Taxonomy" id="5467"/>
    <lineage>
        <taxon>Eukaryota</taxon>
        <taxon>Fungi</taxon>
        <taxon>Dikarya</taxon>
        <taxon>Ascomycota</taxon>
        <taxon>Pezizomycotina</taxon>
        <taxon>Sordariomycetes</taxon>
        <taxon>Hypocreomycetidae</taxon>
        <taxon>Glomerellales</taxon>
        <taxon>Glomerellaceae</taxon>
        <taxon>Colletotrichum</taxon>
        <taxon>Colletotrichum truncatum species complex</taxon>
    </lineage>
</organism>
<evidence type="ECO:0000313" key="1">
    <source>
        <dbReference type="EMBL" id="KAL0930347.1"/>
    </source>
</evidence>
<evidence type="ECO:0000313" key="2">
    <source>
        <dbReference type="Proteomes" id="UP000805649"/>
    </source>
</evidence>